<dbReference type="InterPro" id="IPR050109">
    <property type="entry name" value="HTH-type_TetR-like_transc_reg"/>
</dbReference>
<dbReference type="AlphaFoldDB" id="A0A5P9Q5D8"/>
<keyword evidence="2 4" id="KW-0238">DNA-binding</keyword>
<dbReference type="KEGG" id="lxl:KDY119_00058"/>
<dbReference type="InterPro" id="IPR011075">
    <property type="entry name" value="TetR_C"/>
</dbReference>
<dbReference type="RefSeq" id="WP_036955203.1">
    <property type="nucleotide sequence ID" value="NZ_BAABIH010000019.1"/>
</dbReference>
<name>A0A5P9Q5D8_9MICO</name>
<reference evidence="6 7" key="1">
    <citation type="submission" date="2019-10" db="EMBL/GenBank/DDBJ databases">
        <title>Genome sequence of Luteimicrobium xylanilyticum HY-24.</title>
        <authorList>
            <person name="Kim D.Y."/>
            <person name="Park H.-Y."/>
        </authorList>
    </citation>
    <scope>NUCLEOTIDE SEQUENCE [LARGE SCALE GENOMIC DNA]</scope>
    <source>
        <strain evidence="6 7">HY-24</strain>
    </source>
</reference>
<dbReference type="PROSITE" id="PS50977">
    <property type="entry name" value="HTH_TETR_2"/>
    <property type="match status" value="1"/>
</dbReference>
<evidence type="ECO:0000256" key="3">
    <source>
        <dbReference type="ARBA" id="ARBA00023163"/>
    </source>
</evidence>
<dbReference type="Pfam" id="PF00440">
    <property type="entry name" value="TetR_N"/>
    <property type="match status" value="1"/>
</dbReference>
<feature type="DNA-binding region" description="H-T-H motif" evidence="4">
    <location>
        <begin position="40"/>
        <end position="59"/>
    </location>
</feature>
<evidence type="ECO:0000259" key="5">
    <source>
        <dbReference type="PROSITE" id="PS50977"/>
    </source>
</evidence>
<keyword evidence="1" id="KW-0805">Transcription regulation</keyword>
<gene>
    <name evidence="6" type="ORF">KDY119_00058</name>
</gene>
<dbReference type="InterPro" id="IPR036271">
    <property type="entry name" value="Tet_transcr_reg_TetR-rel_C_sf"/>
</dbReference>
<organism evidence="6 7">
    <name type="scientific">Luteimicrobium xylanilyticum</name>
    <dbReference type="NCBI Taxonomy" id="1133546"/>
    <lineage>
        <taxon>Bacteria</taxon>
        <taxon>Bacillati</taxon>
        <taxon>Actinomycetota</taxon>
        <taxon>Actinomycetes</taxon>
        <taxon>Micrococcales</taxon>
        <taxon>Luteimicrobium</taxon>
    </lineage>
</organism>
<dbReference type="Gene3D" id="1.10.10.60">
    <property type="entry name" value="Homeodomain-like"/>
    <property type="match status" value="1"/>
</dbReference>
<protein>
    <submittedName>
        <fullName evidence="6">Putative HTH-type transcriptional regulator YdeS</fullName>
    </submittedName>
</protein>
<keyword evidence="3" id="KW-0804">Transcription</keyword>
<dbReference type="PANTHER" id="PTHR30055">
    <property type="entry name" value="HTH-TYPE TRANSCRIPTIONAL REGULATOR RUTR"/>
    <property type="match status" value="1"/>
</dbReference>
<evidence type="ECO:0000313" key="7">
    <source>
        <dbReference type="Proteomes" id="UP000326702"/>
    </source>
</evidence>
<dbReference type="EMBL" id="CP045529">
    <property type="protein sequence ID" value="QFU96574.1"/>
    <property type="molecule type" value="Genomic_DNA"/>
</dbReference>
<dbReference type="OrthoDB" id="9796019at2"/>
<dbReference type="Gene3D" id="1.10.357.10">
    <property type="entry name" value="Tetracycline Repressor, domain 2"/>
    <property type="match status" value="1"/>
</dbReference>
<dbReference type="PRINTS" id="PR00455">
    <property type="entry name" value="HTHTETR"/>
</dbReference>
<feature type="domain" description="HTH tetR-type" evidence="5">
    <location>
        <begin position="17"/>
        <end position="77"/>
    </location>
</feature>
<proteinExistence type="predicted"/>
<dbReference type="SUPFAM" id="SSF46689">
    <property type="entry name" value="Homeodomain-like"/>
    <property type="match status" value="1"/>
</dbReference>
<dbReference type="GO" id="GO:0003700">
    <property type="term" value="F:DNA-binding transcription factor activity"/>
    <property type="evidence" value="ECO:0007669"/>
    <property type="project" value="TreeGrafter"/>
</dbReference>
<evidence type="ECO:0000256" key="4">
    <source>
        <dbReference type="PROSITE-ProRule" id="PRU00335"/>
    </source>
</evidence>
<sequence>MNDEHARTSPGGRPRSEEARTAVLHAVDDLLLEVGYAAMTMKNVAERAGVSRQTVYRWWSTKAEILLEATADDAREELTVPHRDDPVDDVAAYLEALERFLAESGTGAGYRALVGEAQHDAAVAELLRTHDILGDSARVVVARSLGDLLGDTSPDDAAARLVGPTFYRVLTGRAGGHPHAEAESFVRDLRARRADA</sequence>
<keyword evidence="7" id="KW-1185">Reference proteome</keyword>
<evidence type="ECO:0000256" key="2">
    <source>
        <dbReference type="ARBA" id="ARBA00023125"/>
    </source>
</evidence>
<evidence type="ECO:0000256" key="1">
    <source>
        <dbReference type="ARBA" id="ARBA00023015"/>
    </source>
</evidence>
<dbReference type="PANTHER" id="PTHR30055:SF148">
    <property type="entry name" value="TETR-FAMILY TRANSCRIPTIONAL REGULATOR"/>
    <property type="match status" value="1"/>
</dbReference>
<evidence type="ECO:0000313" key="6">
    <source>
        <dbReference type="EMBL" id="QFU96574.1"/>
    </source>
</evidence>
<dbReference type="Proteomes" id="UP000326702">
    <property type="component" value="Chromosome"/>
</dbReference>
<dbReference type="InterPro" id="IPR001647">
    <property type="entry name" value="HTH_TetR"/>
</dbReference>
<dbReference type="Pfam" id="PF16859">
    <property type="entry name" value="TetR_C_11"/>
    <property type="match status" value="1"/>
</dbReference>
<dbReference type="GO" id="GO:0000976">
    <property type="term" value="F:transcription cis-regulatory region binding"/>
    <property type="evidence" value="ECO:0007669"/>
    <property type="project" value="TreeGrafter"/>
</dbReference>
<accession>A0A5P9Q5D8</accession>
<dbReference type="SUPFAM" id="SSF48498">
    <property type="entry name" value="Tetracyclin repressor-like, C-terminal domain"/>
    <property type="match status" value="1"/>
</dbReference>
<dbReference type="InterPro" id="IPR009057">
    <property type="entry name" value="Homeodomain-like_sf"/>
</dbReference>